<accession>A0ABX5M0L2</accession>
<reference evidence="1 2" key="1">
    <citation type="submission" date="2015-03" db="EMBL/GenBank/DDBJ databases">
        <authorList>
            <person name="Krishnan R."/>
            <person name="Midha S."/>
            <person name="Patil P.B."/>
            <person name="Rameshkumar N."/>
        </authorList>
    </citation>
    <scope>NUCLEOTIDE SEQUENCE [LARGE SCALE GENOMIC DNA]</scope>
    <source>
        <strain evidence="1 2">L1E11</strain>
    </source>
</reference>
<keyword evidence="2" id="KW-1185">Reference proteome</keyword>
<dbReference type="RefSeq" id="WP_110187326.1">
    <property type="nucleotide sequence ID" value="NZ_CP177354.1"/>
</dbReference>
<name>A0ABX5M0L2_9GAMM</name>
<organism evidence="1 2">
    <name type="scientific">Pokkaliibacter plantistimulans</name>
    <dbReference type="NCBI Taxonomy" id="1635171"/>
    <lineage>
        <taxon>Bacteria</taxon>
        <taxon>Pseudomonadati</taxon>
        <taxon>Pseudomonadota</taxon>
        <taxon>Gammaproteobacteria</taxon>
        <taxon>Oceanospirillales</taxon>
        <taxon>Balneatrichaceae</taxon>
        <taxon>Pokkaliibacter</taxon>
    </lineage>
</organism>
<dbReference type="Proteomes" id="UP000248090">
    <property type="component" value="Unassembled WGS sequence"/>
</dbReference>
<dbReference type="PROSITE" id="PS51257">
    <property type="entry name" value="PROKAR_LIPOPROTEIN"/>
    <property type="match status" value="1"/>
</dbReference>
<evidence type="ECO:0008006" key="3">
    <source>
        <dbReference type="Google" id="ProtNLM"/>
    </source>
</evidence>
<evidence type="ECO:0000313" key="1">
    <source>
        <dbReference type="EMBL" id="PXF31268.1"/>
    </source>
</evidence>
<sequence>MKGLIAIIAPMILAGCSSQIRVEPVRLEPATLVINDRCGKPIIPQGDYLHVTLRLLDNVDVSGRSVQIDNFLDVSATSPEQSSGGGFVGYRDSTGVLRGWVVDRERSIELAAGSTVEAFVAKDLIWDNTNDGTSSQRRVALSSKEYEQLRLQLRAVLYMRGAAVSNEVVIPRETIVKGLADAKQHVVMASDMTCEPEAIPTE</sequence>
<gene>
    <name evidence="1" type="ORF">WH50_10860</name>
</gene>
<comment type="caution">
    <text evidence="1">The sequence shown here is derived from an EMBL/GenBank/DDBJ whole genome shotgun (WGS) entry which is preliminary data.</text>
</comment>
<dbReference type="EMBL" id="LAPT01000046">
    <property type="protein sequence ID" value="PXF31268.1"/>
    <property type="molecule type" value="Genomic_DNA"/>
</dbReference>
<proteinExistence type="predicted"/>
<protein>
    <recommendedName>
        <fullName evidence="3">Lipoprotein</fullName>
    </recommendedName>
</protein>
<evidence type="ECO:0000313" key="2">
    <source>
        <dbReference type="Proteomes" id="UP000248090"/>
    </source>
</evidence>